<evidence type="ECO:0000256" key="11">
    <source>
        <dbReference type="ARBA" id="ARBA00023239"/>
    </source>
</evidence>
<protein>
    <recommendedName>
        <fullName evidence="3">adenylate cyclase</fullName>
        <ecNumber evidence="3">4.6.1.1</ecNumber>
    </recommendedName>
</protein>
<evidence type="ECO:0000313" key="17">
    <source>
        <dbReference type="Proteomes" id="UP000265618"/>
    </source>
</evidence>
<evidence type="ECO:0000256" key="13">
    <source>
        <dbReference type="SAM" id="Phobius"/>
    </source>
</evidence>
<keyword evidence="7" id="KW-0067">ATP-binding</keyword>
<dbReference type="PROSITE" id="PS50125">
    <property type="entry name" value="GUANYLATE_CYCLASE_2"/>
    <property type="match status" value="1"/>
</dbReference>
<dbReference type="EMBL" id="BDIP01001170">
    <property type="protein sequence ID" value="GCA62683.1"/>
    <property type="molecule type" value="Genomic_DNA"/>
</dbReference>
<dbReference type="EMBL" id="BDIP01000797">
    <property type="protein sequence ID" value="GCA62499.1"/>
    <property type="molecule type" value="Genomic_DNA"/>
</dbReference>
<dbReference type="InterPro" id="IPR029787">
    <property type="entry name" value="Nucleotide_cyclase"/>
</dbReference>
<evidence type="ECO:0000256" key="8">
    <source>
        <dbReference type="ARBA" id="ARBA00022842"/>
    </source>
</evidence>
<keyword evidence="6" id="KW-0547">Nucleotide-binding</keyword>
<keyword evidence="17" id="KW-1185">Reference proteome</keyword>
<evidence type="ECO:0000256" key="5">
    <source>
        <dbReference type="ARBA" id="ARBA00022723"/>
    </source>
</evidence>
<dbReference type="Proteomes" id="UP000265618">
    <property type="component" value="Unassembled WGS sequence"/>
</dbReference>
<evidence type="ECO:0000313" key="16">
    <source>
        <dbReference type="EMBL" id="GCA62683.1"/>
    </source>
</evidence>
<keyword evidence="8" id="KW-0460">Magnesium</keyword>
<name>A0A391NW14_9EUKA</name>
<feature type="region of interest" description="Disordered" evidence="12">
    <location>
        <begin position="379"/>
        <end position="398"/>
    </location>
</feature>
<dbReference type="GO" id="GO:0005524">
    <property type="term" value="F:ATP binding"/>
    <property type="evidence" value="ECO:0007669"/>
    <property type="project" value="UniProtKB-KW"/>
</dbReference>
<reference evidence="16" key="1">
    <citation type="submission" date="2016-10" db="EMBL/GenBank/DDBJ databases">
        <authorList>
            <person name="Tanifuji G."/>
            <person name="Kume K."/>
            <person name="Nakayama T."/>
            <person name="Takabayashi S."/>
            <person name="Hashimoto T."/>
        </authorList>
    </citation>
    <scope>NUCLEOTIDE SEQUENCE</scope>
    <source>
        <strain evidence="16">NY0173</strain>
    </source>
</reference>
<accession>A0A391NW14</accession>
<dbReference type="Pfam" id="PF00211">
    <property type="entry name" value="Guanylate_cyc"/>
    <property type="match status" value="1"/>
</dbReference>
<dbReference type="GO" id="GO:0046872">
    <property type="term" value="F:metal ion binding"/>
    <property type="evidence" value="ECO:0007669"/>
    <property type="project" value="UniProtKB-KW"/>
</dbReference>
<evidence type="ECO:0000256" key="2">
    <source>
        <dbReference type="ARBA" id="ARBA00004141"/>
    </source>
</evidence>
<evidence type="ECO:0000259" key="14">
    <source>
        <dbReference type="PROSITE" id="PS50125"/>
    </source>
</evidence>
<sequence length="1184" mass="127951">MLATNVDASCLMQMIISRKATLSMCQRETHNAALSTLKGPQPGHRNAPKTRRFTAIGIDPAALEAKVGAAQAASNRVAREKKLGMRRHQLSQAGERDSSWSHSAPGQRGSRNSQGFSVDSESVVRTPGGMRVGVLRNAQPDPSPLVPSLSHVNVSPQEGGYPTLVPLLIPAPRRDASDHVLSATTQMRRVAASKVRQRIGTFMESVSVRVAGSSISGSSRISHVSASPDDSSTRGSNDFRPILRGPNLKKPMSPLGVPRAVSWGVSSEVSASGVSVPHNSNSFSHGQDREDDASEGTAMGVDFCLRDSSLTEGGLGFALSSTGPLPPPLPSAPSEGMGMGVGVGLDGVDGRRRPPPQRGWQYQSGRTLQLERIAAGTGETASLSVSTQSPMGFRFPESSEPPVVRSVRSLYDTLSPVAGKSHTLSDILGQGHPSHLKQSWLSRHYRAIYIWLVTELRLICDFAPGRVKGSLGRWLTLTLSHSTKEPGMVSKKRIHMLVYGLLLAILTTDLVGWAVIPTSDGLGTIYSVLRDNHLALVLSLSLVFDFVCETTYLMSLQAARSSLGVKQQRHIRRMVIAQCSGLMPILQFTVIQVLGVQLILESMVDEGGSPEYGYDWSFMLPLGLHLVLHLMMHSVYRKHRLSMGFWLVLAAVFYVVVPSVAMCVLLVVTDLEVSTKAKVVVAIHSSVHGLGFAVLLCCLFGYTSGMGLRHRHVFLGAIMEISHARRILSIVVPPSALDVFLRHRFRGIASSEFYGVMDQVLRDRPIHPDTAWEGSGLAVDTLDRLYIQCLVRLDEPQPPEPVAAKMSPCPSFKGSIEGQIKQWYPQIVYRGGADSGKFSKPPSRPFGASVSKGLVRSLSSIPLGSAVPGDDSHMDLPGSTPLHSYTAIKEHVTSFLREDYTSSAPSSIMTVSPVTLCLALDIVNFTLLSQHVSSGELVATLTCLFQEFDSHLPRYNATKVKTVGDAYEAMVPVNLTSPSGEPASHGQLVHAALGLVRMAFDMRDTTHRIAAELGYDLDVRIGLSLGPCYGAILSTSSISYDTFGLGPAVARRLEHIAGTGEVVASRTLLDLLEGEGGVRVGRVVRESHQADDVEKRRAVHADSLLQHMYVAQAMDCQREDVEGQMQRDTTLFASHVCSIPEADDTGVDMDGEDTPRGDSLSRLRAHYTSLSTVIGVCVEAVDRR</sequence>
<dbReference type="GO" id="GO:0016020">
    <property type="term" value="C:membrane"/>
    <property type="evidence" value="ECO:0007669"/>
    <property type="project" value="UniProtKB-SubCell"/>
</dbReference>
<feature type="compositionally biased region" description="Polar residues" evidence="12">
    <location>
        <begin position="100"/>
        <end position="120"/>
    </location>
</feature>
<evidence type="ECO:0000313" key="15">
    <source>
        <dbReference type="EMBL" id="GCA62499.1"/>
    </source>
</evidence>
<dbReference type="PANTHER" id="PTHR45627">
    <property type="entry name" value="ADENYLATE CYCLASE TYPE 1"/>
    <property type="match status" value="1"/>
</dbReference>
<gene>
    <name evidence="15" type="ORF">KIPB_003931</name>
    <name evidence="16" type="ORF">KIPB_005141</name>
</gene>
<comment type="catalytic activity">
    <reaction evidence="1">
        <text>ATP = 3',5'-cyclic AMP + diphosphate</text>
        <dbReference type="Rhea" id="RHEA:15389"/>
        <dbReference type="ChEBI" id="CHEBI:30616"/>
        <dbReference type="ChEBI" id="CHEBI:33019"/>
        <dbReference type="ChEBI" id="CHEBI:58165"/>
        <dbReference type="EC" id="4.6.1.1"/>
    </reaction>
</comment>
<evidence type="ECO:0000256" key="7">
    <source>
        <dbReference type="ARBA" id="ARBA00022840"/>
    </source>
</evidence>
<dbReference type="SMART" id="SM00044">
    <property type="entry name" value="CYCc"/>
    <property type="match status" value="1"/>
</dbReference>
<proteinExistence type="predicted"/>
<evidence type="ECO:0000256" key="6">
    <source>
        <dbReference type="ARBA" id="ARBA00022741"/>
    </source>
</evidence>
<comment type="subcellular location">
    <subcellularLocation>
        <location evidence="2">Membrane</location>
        <topology evidence="2">Multi-pass membrane protein</topology>
    </subcellularLocation>
</comment>
<dbReference type="SUPFAM" id="SSF55073">
    <property type="entry name" value="Nucleotide cyclase"/>
    <property type="match status" value="1"/>
</dbReference>
<feature type="domain" description="Guanylate cyclase" evidence="14">
    <location>
        <begin position="916"/>
        <end position="1054"/>
    </location>
</feature>
<evidence type="ECO:0000256" key="12">
    <source>
        <dbReference type="SAM" id="MobiDB-lite"/>
    </source>
</evidence>
<dbReference type="GO" id="GO:0009190">
    <property type="term" value="P:cyclic nucleotide biosynthetic process"/>
    <property type="evidence" value="ECO:0007669"/>
    <property type="project" value="InterPro"/>
</dbReference>
<dbReference type="Gene3D" id="3.30.70.1230">
    <property type="entry name" value="Nucleotide cyclase"/>
    <property type="match status" value="1"/>
</dbReference>
<evidence type="ECO:0000256" key="1">
    <source>
        <dbReference type="ARBA" id="ARBA00001593"/>
    </source>
</evidence>
<feature type="transmembrane region" description="Helical" evidence="13">
    <location>
        <begin position="575"/>
        <end position="600"/>
    </location>
</feature>
<keyword evidence="10 13" id="KW-0472">Membrane</keyword>
<comment type="caution">
    <text evidence="16">The sequence shown here is derived from an EMBL/GenBank/DDBJ whole genome shotgun (WGS) entry which is preliminary data.</text>
</comment>
<organism evidence="16 17">
    <name type="scientific">Kipferlia bialata</name>
    <dbReference type="NCBI Taxonomy" id="797122"/>
    <lineage>
        <taxon>Eukaryota</taxon>
        <taxon>Metamonada</taxon>
        <taxon>Carpediemonas-like organisms</taxon>
        <taxon>Kipferlia</taxon>
    </lineage>
</organism>
<evidence type="ECO:0000256" key="10">
    <source>
        <dbReference type="ARBA" id="ARBA00023136"/>
    </source>
</evidence>
<reference evidence="16 17" key="2">
    <citation type="journal article" date="2018" name="PLoS ONE">
        <title>The draft genome of Kipferlia bialata reveals reductive genome evolution in fornicate parasites.</title>
        <authorList>
            <person name="Tanifuji G."/>
            <person name="Takabayashi S."/>
            <person name="Kume K."/>
            <person name="Takagi M."/>
            <person name="Nakayama T."/>
            <person name="Kamikawa R."/>
            <person name="Inagaki Y."/>
            <person name="Hashimoto T."/>
        </authorList>
    </citation>
    <scope>NUCLEOTIDE SEQUENCE [LARGE SCALE GENOMIC DNA]</scope>
    <source>
        <strain evidence="16">NY0173</strain>
    </source>
</reference>
<keyword evidence="4 13" id="KW-0812">Transmembrane</keyword>
<feature type="transmembrane region" description="Helical" evidence="13">
    <location>
        <begin position="536"/>
        <end position="554"/>
    </location>
</feature>
<dbReference type="InterPro" id="IPR001054">
    <property type="entry name" value="A/G_cyclase"/>
</dbReference>
<feature type="region of interest" description="Disordered" evidence="12">
    <location>
        <begin position="217"/>
        <end position="253"/>
    </location>
</feature>
<feature type="compositionally biased region" description="Polar residues" evidence="12">
    <location>
        <begin position="379"/>
        <end position="390"/>
    </location>
</feature>
<evidence type="ECO:0000256" key="9">
    <source>
        <dbReference type="ARBA" id="ARBA00022989"/>
    </source>
</evidence>
<feature type="transmembrane region" description="Helical" evidence="13">
    <location>
        <begin position="679"/>
        <end position="702"/>
    </location>
</feature>
<dbReference type="GO" id="GO:0004016">
    <property type="term" value="F:adenylate cyclase activity"/>
    <property type="evidence" value="ECO:0007669"/>
    <property type="project" value="UniProtKB-EC"/>
</dbReference>
<keyword evidence="9 13" id="KW-1133">Transmembrane helix</keyword>
<dbReference type="AlphaFoldDB" id="A0A391NW14"/>
<evidence type="ECO:0000256" key="3">
    <source>
        <dbReference type="ARBA" id="ARBA00012201"/>
    </source>
</evidence>
<feature type="transmembrane region" description="Helical" evidence="13">
    <location>
        <begin position="612"/>
        <end position="632"/>
    </location>
</feature>
<dbReference type="EC" id="4.6.1.1" evidence="3"/>
<keyword evidence="11" id="KW-0456">Lyase</keyword>
<feature type="transmembrane region" description="Helical" evidence="13">
    <location>
        <begin position="644"/>
        <end position="667"/>
    </location>
</feature>
<dbReference type="GO" id="GO:0035556">
    <property type="term" value="P:intracellular signal transduction"/>
    <property type="evidence" value="ECO:0007669"/>
    <property type="project" value="InterPro"/>
</dbReference>
<feature type="transmembrane region" description="Helical" evidence="13">
    <location>
        <begin position="496"/>
        <end position="516"/>
    </location>
</feature>
<feature type="compositionally biased region" description="Low complexity" evidence="12">
    <location>
        <begin position="217"/>
        <end position="227"/>
    </location>
</feature>
<feature type="region of interest" description="Disordered" evidence="12">
    <location>
        <begin position="78"/>
        <end position="154"/>
    </location>
</feature>
<dbReference type="CDD" id="cd07302">
    <property type="entry name" value="CHD"/>
    <property type="match status" value="1"/>
</dbReference>
<feature type="region of interest" description="Disordered" evidence="12">
    <location>
        <begin position="271"/>
        <end position="294"/>
    </location>
</feature>
<keyword evidence="5" id="KW-0479">Metal-binding</keyword>
<evidence type="ECO:0000256" key="4">
    <source>
        <dbReference type="ARBA" id="ARBA00022692"/>
    </source>
</evidence>